<evidence type="ECO:0000256" key="8">
    <source>
        <dbReference type="SAM" id="MobiDB-lite"/>
    </source>
</evidence>
<dbReference type="InterPro" id="IPR007219">
    <property type="entry name" value="XnlR_reg_dom"/>
</dbReference>
<dbReference type="InterPro" id="IPR052202">
    <property type="entry name" value="Yeast_MetPath_Reg"/>
</dbReference>
<organism evidence="11 12">
    <name type="scientific">Penicillium brasilianum</name>
    <dbReference type="NCBI Taxonomy" id="104259"/>
    <lineage>
        <taxon>Eukaryota</taxon>
        <taxon>Fungi</taxon>
        <taxon>Dikarya</taxon>
        <taxon>Ascomycota</taxon>
        <taxon>Pezizomycotina</taxon>
        <taxon>Eurotiomycetes</taxon>
        <taxon>Eurotiomycetidae</taxon>
        <taxon>Eurotiales</taxon>
        <taxon>Aspergillaceae</taxon>
        <taxon>Penicillium</taxon>
    </lineage>
</organism>
<protein>
    <recommendedName>
        <fullName evidence="10">Xylanolytic transcriptional activator regulatory domain-containing protein</fullName>
    </recommendedName>
</protein>
<dbReference type="EMBL" id="LJBN01000134">
    <property type="protein sequence ID" value="OOQ86763.1"/>
    <property type="molecule type" value="Genomic_DNA"/>
</dbReference>
<evidence type="ECO:0000256" key="2">
    <source>
        <dbReference type="ARBA" id="ARBA00022723"/>
    </source>
</evidence>
<evidence type="ECO:0000313" key="12">
    <source>
        <dbReference type="Proteomes" id="UP000190744"/>
    </source>
</evidence>
<keyword evidence="2" id="KW-0479">Metal-binding</keyword>
<keyword evidence="9" id="KW-0472">Membrane</keyword>
<keyword evidence="6" id="KW-0804">Transcription</keyword>
<evidence type="ECO:0000256" key="4">
    <source>
        <dbReference type="ARBA" id="ARBA00023015"/>
    </source>
</evidence>
<proteinExistence type="predicted"/>
<evidence type="ECO:0000313" key="11">
    <source>
        <dbReference type="EMBL" id="OOQ86763.1"/>
    </source>
</evidence>
<dbReference type="SMART" id="SM00906">
    <property type="entry name" value="Fungal_trans"/>
    <property type="match status" value="1"/>
</dbReference>
<dbReference type="PANTHER" id="PTHR47782:SF1">
    <property type="entry name" value="PYRIMIDINE PATHWAY REGULATORY PROTEIN 1"/>
    <property type="match status" value="1"/>
</dbReference>
<evidence type="ECO:0000256" key="6">
    <source>
        <dbReference type="ARBA" id="ARBA00023163"/>
    </source>
</evidence>
<reference evidence="12" key="1">
    <citation type="submission" date="2015-09" db="EMBL/GenBank/DDBJ databases">
        <authorList>
            <person name="Fill T.P."/>
            <person name="Baretta J.F."/>
            <person name="de Almeida L.G."/>
            <person name="Rocha M."/>
            <person name="de Souza D.H."/>
            <person name="Malavazi I."/>
            <person name="Cerdeira L.T."/>
            <person name="Hong H."/>
            <person name="Samborskyy M."/>
            <person name="de Vasconcelos A.T."/>
            <person name="Leadlay P."/>
            <person name="Rodrigues-Filho E."/>
        </authorList>
    </citation>
    <scope>NUCLEOTIDE SEQUENCE [LARGE SCALE GENOMIC DNA]</scope>
    <source>
        <strain evidence="12">LaBioMMi 136</strain>
    </source>
</reference>
<keyword evidence="9" id="KW-0812">Transmembrane</keyword>
<keyword evidence="5" id="KW-0238">DNA-binding</keyword>
<sequence length="769" mass="85492">MRRLSDPPGRLPDAVRSHVCDAGGAKYVVTGLPQPAPTVPERGRNVSKDDRNLQYREGRSLIDDSHHLCAADQLPCHSSSNTHSRERSLNSVDTTRSQSAASTETHGAEPRSQPPQPNCVAPDMHQHVEQQRSALSQPSDFPLPAARRFSRDRMQPSLGNGGPGTSVLINEAAVPSPSGSSSSHITRDQPIVHEVGLLSLGNALDPKYLGPSSGVTFARLIYESVPQSQGLPLSFARPLYHDQSSGEAAEKHGSNEFPHVELPSIAEYQQYAEVYFSMSTFYPFISQEEFHLLFQQVFQFSKTSVWNCRLPLTIALAQVYLVLSLGARFLEYKLGNSFPSQDLFGQGMNFASKMNLHESVEGVQILILLAQHSLFCPEGLNAWYLVHTIIASCLDLGLQRQDNYDWRNDTPSQRKIRDLRSAIFWSAYSMDRTLTVILGRPLTLRDEAIDRGFPGFDGNLEVESGATEWKSSNSASQGSVSVSAPEPYTAFIYSLRFDRIIAEVKLMLYRVSRSPKRFPWPQDLSLWRQETQDSCVALLKEAQSHQQNHIIGSAGALSVVALQRLELKYHQCIMLLNRPSPQIPHPSFEATQASFASAMGIIATYADLQRFSNMDFSWLTAHSIFVASITVIYYLWFCPLVRGNDPLDACLHRVEQAHQLLTILGRSWSVALKASGKLEKLIKSTKDHYEGMAGAQAPPFGDWADRNPEIAPTTDAELDRSATGMPLPDVGNVLIDELGILRDLFDLGWMEDFSDNQHQPSFGGLMDLR</sequence>
<comment type="caution">
    <text evidence="11">The sequence shown here is derived from an EMBL/GenBank/DDBJ whole genome shotgun (WGS) entry which is preliminary data.</text>
</comment>
<feature type="region of interest" description="Disordered" evidence="8">
    <location>
        <begin position="75"/>
        <end position="186"/>
    </location>
</feature>
<keyword evidence="4" id="KW-0805">Transcription regulation</keyword>
<evidence type="ECO:0000256" key="5">
    <source>
        <dbReference type="ARBA" id="ARBA00023125"/>
    </source>
</evidence>
<dbReference type="GO" id="GO:0006351">
    <property type="term" value="P:DNA-templated transcription"/>
    <property type="evidence" value="ECO:0007669"/>
    <property type="project" value="InterPro"/>
</dbReference>
<dbReference type="GO" id="GO:0043565">
    <property type="term" value="F:sequence-specific DNA binding"/>
    <property type="evidence" value="ECO:0007669"/>
    <property type="project" value="TreeGrafter"/>
</dbReference>
<dbReference type="GO" id="GO:0045944">
    <property type="term" value="P:positive regulation of transcription by RNA polymerase II"/>
    <property type="evidence" value="ECO:0007669"/>
    <property type="project" value="TreeGrafter"/>
</dbReference>
<evidence type="ECO:0000256" key="9">
    <source>
        <dbReference type="SAM" id="Phobius"/>
    </source>
</evidence>
<evidence type="ECO:0000256" key="3">
    <source>
        <dbReference type="ARBA" id="ARBA00022833"/>
    </source>
</evidence>
<keyword evidence="3" id="KW-0862">Zinc</keyword>
<keyword evidence="7" id="KW-0539">Nucleus</keyword>
<feature type="region of interest" description="Disordered" evidence="8">
    <location>
        <begin position="29"/>
        <end position="53"/>
    </location>
</feature>
<dbReference type="GO" id="GO:0000981">
    <property type="term" value="F:DNA-binding transcription factor activity, RNA polymerase II-specific"/>
    <property type="evidence" value="ECO:0007669"/>
    <property type="project" value="TreeGrafter"/>
</dbReference>
<evidence type="ECO:0000256" key="7">
    <source>
        <dbReference type="ARBA" id="ARBA00023242"/>
    </source>
</evidence>
<dbReference type="AlphaFoldDB" id="A0A1S9RMM1"/>
<feature type="domain" description="Xylanolytic transcriptional activator regulatory" evidence="10">
    <location>
        <begin position="382"/>
        <end position="460"/>
    </location>
</feature>
<gene>
    <name evidence="11" type="ORF">PEBR_19901</name>
</gene>
<keyword evidence="9" id="KW-1133">Transmembrane helix</keyword>
<name>A0A1S9RMM1_PENBI</name>
<dbReference type="Proteomes" id="UP000190744">
    <property type="component" value="Unassembled WGS sequence"/>
</dbReference>
<dbReference type="GO" id="GO:0008270">
    <property type="term" value="F:zinc ion binding"/>
    <property type="evidence" value="ECO:0007669"/>
    <property type="project" value="InterPro"/>
</dbReference>
<dbReference type="CDD" id="cd12148">
    <property type="entry name" value="fungal_TF_MHR"/>
    <property type="match status" value="1"/>
</dbReference>
<feature type="transmembrane region" description="Helical" evidence="9">
    <location>
        <begin position="616"/>
        <end position="636"/>
    </location>
</feature>
<accession>A0A1S9RMM1</accession>
<feature type="compositionally biased region" description="Polar residues" evidence="8">
    <location>
        <begin position="89"/>
        <end position="105"/>
    </location>
</feature>
<dbReference type="Pfam" id="PF04082">
    <property type="entry name" value="Fungal_trans"/>
    <property type="match status" value="1"/>
</dbReference>
<evidence type="ECO:0000256" key="1">
    <source>
        <dbReference type="ARBA" id="ARBA00004123"/>
    </source>
</evidence>
<feature type="compositionally biased region" description="Basic and acidic residues" evidence="8">
    <location>
        <begin position="41"/>
        <end position="53"/>
    </location>
</feature>
<dbReference type="GO" id="GO:0005634">
    <property type="term" value="C:nucleus"/>
    <property type="evidence" value="ECO:0007669"/>
    <property type="project" value="UniProtKB-SubCell"/>
</dbReference>
<dbReference type="PANTHER" id="PTHR47782">
    <property type="entry name" value="ZN(II)2CYS6 TRANSCRIPTION FACTOR (EUROFUNG)-RELATED"/>
    <property type="match status" value="1"/>
</dbReference>
<evidence type="ECO:0000259" key="10">
    <source>
        <dbReference type="SMART" id="SM00906"/>
    </source>
</evidence>
<comment type="subcellular location">
    <subcellularLocation>
        <location evidence="1">Nucleus</location>
    </subcellularLocation>
</comment>